<feature type="region of interest" description="Disordered" evidence="1">
    <location>
        <begin position="1"/>
        <end position="28"/>
    </location>
</feature>
<reference evidence="3" key="1">
    <citation type="journal article" date="2017" name="BMC Genomics">
        <title>Gapless genome assembly of Colletotrichum higginsianum reveals chromosome structure and association of transposable elements with secondary metabolite gene clusters.</title>
        <authorList>
            <person name="Dallery J.-F."/>
            <person name="Lapalu N."/>
            <person name="Zampounis A."/>
            <person name="Pigne S."/>
            <person name="Luyten I."/>
            <person name="Amselem J."/>
            <person name="Wittenberg A.H.J."/>
            <person name="Zhou S."/>
            <person name="de Queiroz M.V."/>
            <person name="Robin G.P."/>
            <person name="Auger A."/>
            <person name="Hainaut M."/>
            <person name="Henrissat B."/>
            <person name="Kim K.-T."/>
            <person name="Lee Y.-H."/>
            <person name="Lespinet O."/>
            <person name="Schwartz D.C."/>
            <person name="Thon M.R."/>
            <person name="O'Connell R.J."/>
        </authorList>
    </citation>
    <scope>NUCLEOTIDE SEQUENCE [LARGE SCALE GENOMIC DNA]</scope>
    <source>
        <strain evidence="3">IMI 349063</strain>
    </source>
</reference>
<dbReference type="KEGG" id="chig:CH63R_07771"/>
<dbReference type="Proteomes" id="UP000092177">
    <property type="component" value="Chromosome 5"/>
</dbReference>
<accession>A0A1B7YAC2</accession>
<dbReference type="VEuPathDB" id="FungiDB:CH63R_07771"/>
<comment type="caution">
    <text evidence="2">The sequence shown here is derived from an EMBL/GenBank/DDBJ whole genome shotgun (WGS) entry which is preliminary data.</text>
</comment>
<dbReference type="EMBL" id="LTAN01000005">
    <property type="protein sequence ID" value="OBR09006.1"/>
    <property type="molecule type" value="Genomic_DNA"/>
</dbReference>
<protein>
    <submittedName>
        <fullName evidence="2">Uncharacterized protein</fullName>
    </submittedName>
</protein>
<evidence type="ECO:0000256" key="1">
    <source>
        <dbReference type="SAM" id="MobiDB-lite"/>
    </source>
</evidence>
<dbReference type="GeneID" id="28866852"/>
<proteinExistence type="predicted"/>
<dbReference type="AlphaFoldDB" id="A0A1B7YAC2"/>
<evidence type="ECO:0000313" key="2">
    <source>
        <dbReference type="EMBL" id="OBR09006.1"/>
    </source>
</evidence>
<evidence type="ECO:0000313" key="3">
    <source>
        <dbReference type="Proteomes" id="UP000092177"/>
    </source>
</evidence>
<gene>
    <name evidence="2" type="ORF">CH63R_07771</name>
</gene>
<sequence length="74" mass="8578">MWLFESTVPDPNLNSRSSPAFCKSSEPDGERHERFVDWAYLVSHIAQCVDFACKHTSNPFRITADSEVQEKRFK</sequence>
<name>A0A1B7YAC2_COLHI</name>
<keyword evidence="3" id="KW-1185">Reference proteome</keyword>
<organism evidence="2 3">
    <name type="scientific">Colletotrichum higginsianum (strain IMI 349063)</name>
    <name type="common">Crucifer anthracnose fungus</name>
    <dbReference type="NCBI Taxonomy" id="759273"/>
    <lineage>
        <taxon>Eukaryota</taxon>
        <taxon>Fungi</taxon>
        <taxon>Dikarya</taxon>
        <taxon>Ascomycota</taxon>
        <taxon>Pezizomycotina</taxon>
        <taxon>Sordariomycetes</taxon>
        <taxon>Hypocreomycetidae</taxon>
        <taxon>Glomerellales</taxon>
        <taxon>Glomerellaceae</taxon>
        <taxon>Colletotrichum</taxon>
        <taxon>Colletotrichum destructivum species complex</taxon>
    </lineage>
</organism>
<dbReference type="RefSeq" id="XP_018157523.1">
    <property type="nucleotide sequence ID" value="XM_018302745.1"/>
</dbReference>